<protein>
    <submittedName>
        <fullName evidence="2">Putative conserved plasma membrane protein</fullName>
    </submittedName>
</protein>
<evidence type="ECO:0000256" key="1">
    <source>
        <dbReference type="SAM" id="Phobius"/>
    </source>
</evidence>
<dbReference type="PANTHER" id="PTHR38640">
    <property type="entry name" value="GEO09659P1"/>
    <property type="match status" value="1"/>
</dbReference>
<feature type="transmembrane region" description="Helical" evidence="1">
    <location>
        <begin position="28"/>
        <end position="49"/>
    </location>
</feature>
<reference evidence="2" key="1">
    <citation type="journal article" date="2015" name="J. Med. Entomol.">
        <title>A Deep Insight Into the Sialotranscriptome of the Chagas Disease Vector, Panstrongylus megistus (Hemiptera: Heteroptera).</title>
        <authorList>
            <person name="Ribeiro J.M."/>
            <person name="Schwarz A."/>
            <person name="Francischetti I.M."/>
        </authorList>
    </citation>
    <scope>NUCLEOTIDE SEQUENCE</scope>
    <source>
        <tissue evidence="2">Salivary glands</tissue>
    </source>
</reference>
<evidence type="ECO:0000313" key="2">
    <source>
        <dbReference type="EMBL" id="JAC85613.1"/>
    </source>
</evidence>
<sequence length="163" mass="17747">MTDTAQEKKKCTLCAKIGLKPLTTSNMAFHYVPMFGVANYATLSVNVMNPGLIMRIFPSRDVTNILLAHSVVGSAFYIYNRPHLQGATPQMRLIYSGFGAVMFNFGSVLLWAVLRTVSTRSNCIATLLGLLTGCGLVVTGQKCLSYIDDKVQTNNASEVSSKK</sequence>
<organism evidence="2">
    <name type="scientific">Panstrongylus megistus</name>
    <dbReference type="NCBI Taxonomy" id="65343"/>
    <lineage>
        <taxon>Eukaryota</taxon>
        <taxon>Metazoa</taxon>
        <taxon>Ecdysozoa</taxon>
        <taxon>Arthropoda</taxon>
        <taxon>Hexapoda</taxon>
        <taxon>Insecta</taxon>
        <taxon>Pterygota</taxon>
        <taxon>Neoptera</taxon>
        <taxon>Paraneoptera</taxon>
        <taxon>Hemiptera</taxon>
        <taxon>Heteroptera</taxon>
        <taxon>Panheteroptera</taxon>
        <taxon>Cimicomorpha</taxon>
        <taxon>Reduviidae</taxon>
        <taxon>Triatominae</taxon>
        <taxon>Panstrongylus</taxon>
    </lineage>
</organism>
<keyword evidence="1" id="KW-0472">Membrane</keyword>
<name>A0A069DNG7_9HEMI</name>
<proteinExistence type="evidence at transcript level"/>
<feature type="transmembrane region" description="Helical" evidence="1">
    <location>
        <begin position="92"/>
        <end position="114"/>
    </location>
</feature>
<accession>A0A069DNG7</accession>
<dbReference type="AlphaFoldDB" id="A0A069DNG7"/>
<keyword evidence="1" id="KW-1133">Transmembrane helix</keyword>
<keyword evidence="1" id="KW-0812">Transmembrane</keyword>
<feature type="transmembrane region" description="Helical" evidence="1">
    <location>
        <begin position="61"/>
        <end position="80"/>
    </location>
</feature>
<dbReference type="EMBL" id="GBGD01003276">
    <property type="protein sequence ID" value="JAC85613.1"/>
    <property type="molecule type" value="mRNA"/>
</dbReference>
<dbReference type="PANTHER" id="PTHR38640:SF1">
    <property type="entry name" value="GEO09659P1"/>
    <property type="match status" value="1"/>
</dbReference>